<evidence type="ECO:0000313" key="2">
    <source>
        <dbReference type="EMBL" id="OXA59242.1"/>
    </source>
</evidence>
<dbReference type="Proteomes" id="UP000198287">
    <property type="component" value="Unassembled WGS sequence"/>
</dbReference>
<feature type="signal peptide" evidence="1">
    <location>
        <begin position="1"/>
        <end position="24"/>
    </location>
</feature>
<sequence>MMGIQSTKLIVLFLLLGVLSFAECYKIRFPRDDLLTNQPHHHDYVDNPGPFPIQKLDESEQGVTHHRRQRRSFDFGGLLDYAMGTIYSLMTHPYPYPSLYGHGYGHRLINPLLSKLGGGGFGGVGFGNRYNRYSYSPGSYSTFYATRGYGFH</sequence>
<name>A0A226ENN1_FOLCA</name>
<evidence type="ECO:0000256" key="1">
    <source>
        <dbReference type="SAM" id="SignalP"/>
    </source>
</evidence>
<accession>A0A226ENN1</accession>
<evidence type="ECO:0000313" key="3">
    <source>
        <dbReference type="Proteomes" id="UP000198287"/>
    </source>
</evidence>
<keyword evidence="3" id="KW-1185">Reference proteome</keyword>
<proteinExistence type="predicted"/>
<organism evidence="2 3">
    <name type="scientific">Folsomia candida</name>
    <name type="common">Springtail</name>
    <dbReference type="NCBI Taxonomy" id="158441"/>
    <lineage>
        <taxon>Eukaryota</taxon>
        <taxon>Metazoa</taxon>
        <taxon>Ecdysozoa</taxon>
        <taxon>Arthropoda</taxon>
        <taxon>Hexapoda</taxon>
        <taxon>Collembola</taxon>
        <taxon>Entomobryomorpha</taxon>
        <taxon>Isotomoidea</taxon>
        <taxon>Isotomidae</taxon>
        <taxon>Proisotominae</taxon>
        <taxon>Folsomia</taxon>
    </lineage>
</organism>
<reference evidence="2 3" key="1">
    <citation type="submission" date="2015-12" db="EMBL/GenBank/DDBJ databases">
        <title>The genome of Folsomia candida.</title>
        <authorList>
            <person name="Faddeeva A."/>
            <person name="Derks M.F."/>
            <person name="Anvar Y."/>
            <person name="Smit S."/>
            <person name="Van Straalen N."/>
            <person name="Roelofs D."/>
        </authorList>
    </citation>
    <scope>NUCLEOTIDE SEQUENCE [LARGE SCALE GENOMIC DNA]</scope>
    <source>
        <strain evidence="2 3">VU population</strain>
        <tissue evidence="2">Whole body</tissue>
    </source>
</reference>
<dbReference type="AlphaFoldDB" id="A0A226ENN1"/>
<feature type="chain" id="PRO_5012895143" evidence="1">
    <location>
        <begin position="25"/>
        <end position="152"/>
    </location>
</feature>
<keyword evidence="1" id="KW-0732">Signal</keyword>
<comment type="caution">
    <text evidence="2">The sequence shown here is derived from an EMBL/GenBank/DDBJ whole genome shotgun (WGS) entry which is preliminary data.</text>
</comment>
<protein>
    <submittedName>
        <fullName evidence="2">T-box transcription factor TBX1-B</fullName>
    </submittedName>
</protein>
<gene>
    <name evidence="2" type="ORF">Fcan01_04479</name>
</gene>
<dbReference type="EMBL" id="LNIX01000002">
    <property type="protein sequence ID" value="OXA59242.1"/>
    <property type="molecule type" value="Genomic_DNA"/>
</dbReference>